<protein>
    <recommendedName>
        <fullName evidence="4">BED-type domain-containing protein</fullName>
    </recommendedName>
</protein>
<gene>
    <name evidence="2" type="ORF">E2562_014280</name>
</gene>
<accession>A0A6G1C6K0</accession>
<dbReference type="Proteomes" id="UP000479710">
    <property type="component" value="Unassembled WGS sequence"/>
</dbReference>
<name>A0A6G1C6K0_9ORYZ</name>
<feature type="region of interest" description="Disordered" evidence="1">
    <location>
        <begin position="1"/>
        <end position="44"/>
    </location>
</feature>
<sequence>MSTLENACSSQNLTQPDSVSSPLSLPSPSNLESVQDSDAGGGAEVEVQVLDDDEEGDGPIGSKRRLTSVVWKEFKRVKVNGKIKAKCNWSNKNLGGDTRNGTRHLHDHLRVCVYQKSKLNAANKEGRQLAQSSLRKDIIDQYEQEKKKAIKYMSTTKARGAITSDMWTSDNQKRGYIAITAHFSDDSWRLRSVLMRFVYVPAPHNAEVIAEELAEALIKWNLDEKLSTVTLDNCTTNDKMMKLVWLQAFGLAFKILKKGYRLSA</sequence>
<evidence type="ECO:0000256" key="1">
    <source>
        <dbReference type="SAM" id="MobiDB-lite"/>
    </source>
</evidence>
<dbReference type="SUPFAM" id="SSF53098">
    <property type="entry name" value="Ribonuclease H-like"/>
    <property type="match status" value="1"/>
</dbReference>
<dbReference type="PANTHER" id="PTHR46481:SF11">
    <property type="entry name" value="ZINC FINGER BED DOMAIN-CONTAINING PROTEIN RICESLEEPER 2-LIKE"/>
    <property type="match status" value="1"/>
</dbReference>
<dbReference type="SMART" id="SM00614">
    <property type="entry name" value="ZnF_BED"/>
    <property type="match status" value="1"/>
</dbReference>
<dbReference type="AlphaFoldDB" id="A0A6G1C6K0"/>
<dbReference type="OrthoDB" id="1900170at2759"/>
<evidence type="ECO:0008006" key="4">
    <source>
        <dbReference type="Google" id="ProtNLM"/>
    </source>
</evidence>
<organism evidence="2 3">
    <name type="scientific">Oryza meyeriana var. granulata</name>
    <dbReference type="NCBI Taxonomy" id="110450"/>
    <lineage>
        <taxon>Eukaryota</taxon>
        <taxon>Viridiplantae</taxon>
        <taxon>Streptophyta</taxon>
        <taxon>Embryophyta</taxon>
        <taxon>Tracheophyta</taxon>
        <taxon>Spermatophyta</taxon>
        <taxon>Magnoliopsida</taxon>
        <taxon>Liliopsida</taxon>
        <taxon>Poales</taxon>
        <taxon>Poaceae</taxon>
        <taxon>BOP clade</taxon>
        <taxon>Oryzoideae</taxon>
        <taxon>Oryzeae</taxon>
        <taxon>Oryzinae</taxon>
        <taxon>Oryza</taxon>
        <taxon>Oryza meyeriana</taxon>
    </lineage>
</organism>
<dbReference type="InterPro" id="IPR052035">
    <property type="entry name" value="ZnF_BED_domain_contain"/>
</dbReference>
<feature type="compositionally biased region" description="Low complexity" evidence="1">
    <location>
        <begin position="18"/>
        <end position="33"/>
    </location>
</feature>
<dbReference type="PANTHER" id="PTHR46481">
    <property type="entry name" value="ZINC FINGER BED DOMAIN-CONTAINING PROTEIN 4"/>
    <property type="match status" value="1"/>
</dbReference>
<reference evidence="2 3" key="1">
    <citation type="submission" date="2019-11" db="EMBL/GenBank/DDBJ databases">
        <title>Whole genome sequence of Oryza granulata.</title>
        <authorList>
            <person name="Li W."/>
        </authorList>
    </citation>
    <scope>NUCLEOTIDE SEQUENCE [LARGE SCALE GENOMIC DNA]</scope>
    <source>
        <strain evidence="3">cv. Menghai</strain>
        <tissue evidence="2">Leaf</tissue>
    </source>
</reference>
<keyword evidence="3" id="KW-1185">Reference proteome</keyword>
<dbReference type="InterPro" id="IPR012337">
    <property type="entry name" value="RNaseH-like_sf"/>
</dbReference>
<dbReference type="EMBL" id="SPHZ02000010">
    <property type="protein sequence ID" value="KAF0895661.1"/>
    <property type="molecule type" value="Genomic_DNA"/>
</dbReference>
<proteinExistence type="predicted"/>
<evidence type="ECO:0000313" key="2">
    <source>
        <dbReference type="EMBL" id="KAF0895661.1"/>
    </source>
</evidence>
<feature type="compositionally biased region" description="Polar residues" evidence="1">
    <location>
        <begin position="1"/>
        <end position="17"/>
    </location>
</feature>
<evidence type="ECO:0000313" key="3">
    <source>
        <dbReference type="Proteomes" id="UP000479710"/>
    </source>
</evidence>
<comment type="caution">
    <text evidence="2">The sequence shown here is derived from an EMBL/GenBank/DDBJ whole genome shotgun (WGS) entry which is preliminary data.</text>
</comment>